<comment type="similarity">
    <text evidence="2 5">Belongs to the pseudouridine synthase RluA family.</text>
</comment>
<evidence type="ECO:0000256" key="3">
    <source>
        <dbReference type="PIRSR" id="PIRSR606225-1"/>
    </source>
</evidence>
<evidence type="ECO:0000256" key="1">
    <source>
        <dbReference type="ARBA" id="ARBA00000073"/>
    </source>
</evidence>
<name>A0A1M5X5F7_9CLOT</name>
<dbReference type="InterPro" id="IPR006145">
    <property type="entry name" value="PsdUridine_synth_RsuA/RluA"/>
</dbReference>
<keyword evidence="5" id="KW-0413">Isomerase</keyword>
<dbReference type="EC" id="5.4.99.-" evidence="5"/>
<dbReference type="GO" id="GO:0140098">
    <property type="term" value="F:catalytic activity, acting on RNA"/>
    <property type="evidence" value="ECO:0007669"/>
    <property type="project" value="UniProtKB-ARBA"/>
</dbReference>
<evidence type="ECO:0000259" key="6">
    <source>
        <dbReference type="Pfam" id="PF00849"/>
    </source>
</evidence>
<sequence length="302" mass="34641">MNSFINVKVDSKYDGYKLQVFMREVLDFSSRFCTKSTREGRVKINNGKATLYTKLFEGDTVSIDLPEEDKSIIEPDKIDLNILYEDDLYIAVEKKPFMVVHPTLKCPRETLLNGIAYYFNEKGIKTMPRLVSRLDRDTSGVIVIAKNSFAHMKLAKAMENKSFKKEYIAIVHGALIKSKEIIDKPIGKNEDGIKRIIDENGKKSVTEYNLVSKNEKASLVKLNLITGRTHQIRLHMSSVGHPLYGDSLYGEEEPEFIDRQALHAYYVNFPHPLENRIVEIKCQIPNDMKNLIEKLELEKAPL</sequence>
<dbReference type="AlphaFoldDB" id="A0A1M5X5F7"/>
<feature type="domain" description="Pseudouridine synthase RsuA/RluA-like" evidence="6">
    <location>
        <begin position="89"/>
        <end position="238"/>
    </location>
</feature>
<dbReference type="InterPro" id="IPR006225">
    <property type="entry name" value="PsdUridine_synth_RluC/D"/>
</dbReference>
<dbReference type="STRING" id="1121316.SAMN02745207_03352"/>
<organism evidence="7 8">
    <name type="scientific">Clostridium grantii DSM 8605</name>
    <dbReference type="NCBI Taxonomy" id="1121316"/>
    <lineage>
        <taxon>Bacteria</taxon>
        <taxon>Bacillati</taxon>
        <taxon>Bacillota</taxon>
        <taxon>Clostridia</taxon>
        <taxon>Eubacteriales</taxon>
        <taxon>Clostridiaceae</taxon>
        <taxon>Clostridium</taxon>
    </lineage>
</organism>
<dbReference type="PANTHER" id="PTHR21600:SF44">
    <property type="entry name" value="RIBOSOMAL LARGE SUBUNIT PSEUDOURIDINE SYNTHASE D"/>
    <property type="match status" value="1"/>
</dbReference>
<dbReference type="EMBL" id="FQXM01000023">
    <property type="protein sequence ID" value="SHH94758.1"/>
    <property type="molecule type" value="Genomic_DNA"/>
</dbReference>
<gene>
    <name evidence="7" type="ORF">SAMN02745207_03352</name>
</gene>
<proteinExistence type="inferred from homology"/>
<evidence type="ECO:0000313" key="7">
    <source>
        <dbReference type="EMBL" id="SHH94758.1"/>
    </source>
</evidence>
<dbReference type="Gene3D" id="3.30.2350.10">
    <property type="entry name" value="Pseudouridine synthase"/>
    <property type="match status" value="1"/>
</dbReference>
<evidence type="ECO:0000313" key="8">
    <source>
        <dbReference type="Proteomes" id="UP000184447"/>
    </source>
</evidence>
<protein>
    <recommendedName>
        <fullName evidence="5">Pseudouridine synthase</fullName>
        <ecNumber evidence="5">5.4.99.-</ecNumber>
    </recommendedName>
</protein>
<keyword evidence="4" id="KW-0694">RNA-binding</keyword>
<evidence type="ECO:0000256" key="5">
    <source>
        <dbReference type="RuleBase" id="RU362028"/>
    </source>
</evidence>
<dbReference type="PROSITE" id="PS50889">
    <property type="entry name" value="S4"/>
    <property type="match status" value="1"/>
</dbReference>
<dbReference type="SUPFAM" id="SSF55120">
    <property type="entry name" value="Pseudouridine synthase"/>
    <property type="match status" value="1"/>
</dbReference>
<dbReference type="GO" id="GO:0000455">
    <property type="term" value="P:enzyme-directed rRNA pseudouridine synthesis"/>
    <property type="evidence" value="ECO:0007669"/>
    <property type="project" value="TreeGrafter"/>
</dbReference>
<dbReference type="PANTHER" id="PTHR21600">
    <property type="entry name" value="MITOCHONDRIAL RNA PSEUDOURIDINE SYNTHASE"/>
    <property type="match status" value="1"/>
</dbReference>
<evidence type="ECO:0000256" key="4">
    <source>
        <dbReference type="PROSITE-ProRule" id="PRU00182"/>
    </source>
</evidence>
<dbReference type="GO" id="GO:0009982">
    <property type="term" value="F:pseudouridine synthase activity"/>
    <property type="evidence" value="ECO:0007669"/>
    <property type="project" value="InterPro"/>
</dbReference>
<dbReference type="RefSeq" id="WP_073339741.1">
    <property type="nucleotide sequence ID" value="NZ_FQXM01000023.1"/>
</dbReference>
<dbReference type="InterPro" id="IPR050188">
    <property type="entry name" value="RluA_PseudoU_synthase"/>
</dbReference>
<keyword evidence="8" id="KW-1185">Reference proteome</keyword>
<dbReference type="NCBIfam" id="TIGR00005">
    <property type="entry name" value="rluA_subfam"/>
    <property type="match status" value="1"/>
</dbReference>
<dbReference type="CDD" id="cd02869">
    <property type="entry name" value="PseudoU_synth_RluA_like"/>
    <property type="match status" value="1"/>
</dbReference>
<reference evidence="7 8" key="1">
    <citation type="submission" date="2016-11" db="EMBL/GenBank/DDBJ databases">
        <authorList>
            <person name="Jaros S."/>
            <person name="Januszkiewicz K."/>
            <person name="Wedrychowicz H."/>
        </authorList>
    </citation>
    <scope>NUCLEOTIDE SEQUENCE [LARGE SCALE GENOMIC DNA]</scope>
    <source>
        <strain evidence="7 8">DSM 8605</strain>
    </source>
</reference>
<dbReference type="Proteomes" id="UP000184447">
    <property type="component" value="Unassembled WGS sequence"/>
</dbReference>
<accession>A0A1M5X5F7</accession>
<dbReference type="GO" id="GO:0003723">
    <property type="term" value="F:RNA binding"/>
    <property type="evidence" value="ECO:0007669"/>
    <property type="project" value="UniProtKB-KW"/>
</dbReference>
<comment type="catalytic activity">
    <reaction evidence="1 5">
        <text>a uridine in RNA = a pseudouridine in RNA</text>
        <dbReference type="Rhea" id="RHEA:48348"/>
        <dbReference type="Rhea" id="RHEA-COMP:12068"/>
        <dbReference type="Rhea" id="RHEA-COMP:12069"/>
        <dbReference type="ChEBI" id="CHEBI:65314"/>
        <dbReference type="ChEBI" id="CHEBI:65315"/>
    </reaction>
</comment>
<dbReference type="Pfam" id="PF00849">
    <property type="entry name" value="PseudoU_synth_2"/>
    <property type="match status" value="1"/>
</dbReference>
<feature type="active site" evidence="3">
    <location>
        <position position="135"/>
    </location>
</feature>
<evidence type="ECO:0000256" key="2">
    <source>
        <dbReference type="ARBA" id="ARBA00010876"/>
    </source>
</evidence>
<dbReference type="InterPro" id="IPR020103">
    <property type="entry name" value="PsdUridine_synth_cat_dom_sf"/>
</dbReference>
<comment type="function">
    <text evidence="5">Responsible for synthesis of pseudouridine from uracil.</text>
</comment>